<comment type="caution">
    <text evidence="7">The sequence shown here is derived from an EMBL/GenBank/DDBJ whole genome shotgun (WGS) entry which is preliminary data.</text>
</comment>
<dbReference type="Proteomes" id="UP000693981">
    <property type="component" value="Unassembled WGS sequence"/>
</dbReference>
<dbReference type="OrthoDB" id="97973at2759"/>
<feature type="compositionally biased region" description="Acidic residues" evidence="6">
    <location>
        <begin position="56"/>
        <end position="67"/>
    </location>
</feature>
<evidence type="ECO:0000313" key="8">
    <source>
        <dbReference type="Proteomes" id="UP000693981"/>
    </source>
</evidence>
<feature type="region of interest" description="Disordered" evidence="6">
    <location>
        <begin position="45"/>
        <end position="72"/>
    </location>
</feature>
<evidence type="ECO:0000256" key="2">
    <source>
        <dbReference type="ARBA" id="ARBA00010400"/>
    </source>
</evidence>
<evidence type="ECO:0000256" key="6">
    <source>
        <dbReference type="SAM" id="MobiDB-lite"/>
    </source>
</evidence>
<comment type="similarity">
    <text evidence="2 5">Belongs to the RxLR effector family.</text>
</comment>
<feature type="chain" id="PRO_5035861125" description="RxLR effector protein" evidence="5">
    <location>
        <begin position="21"/>
        <end position="228"/>
    </location>
</feature>
<evidence type="ECO:0000256" key="3">
    <source>
        <dbReference type="ARBA" id="ARBA00022525"/>
    </source>
</evidence>
<comment type="subcellular location">
    <subcellularLocation>
        <location evidence="1 5">Secreted</location>
    </subcellularLocation>
</comment>
<dbReference type="InterPro" id="IPR031825">
    <property type="entry name" value="RXLR"/>
</dbReference>
<dbReference type="EMBL" id="JAGDFL010000645">
    <property type="protein sequence ID" value="KAG7383528.1"/>
    <property type="molecule type" value="Genomic_DNA"/>
</dbReference>
<dbReference type="AlphaFoldDB" id="A0A8T1VTH3"/>
<evidence type="ECO:0000256" key="4">
    <source>
        <dbReference type="ARBA" id="ARBA00022729"/>
    </source>
</evidence>
<evidence type="ECO:0000313" key="7">
    <source>
        <dbReference type="EMBL" id="KAG7383528.1"/>
    </source>
</evidence>
<keyword evidence="3 5" id="KW-0964">Secreted</keyword>
<comment type="function">
    <text evidence="5">Effector that suppresses plant defense responses during pathogen infection.</text>
</comment>
<sequence>MGLYQLVLVVVVAYFASCDAVYTTIESGKNKVSTSDVADHNTIEGGRLLRVQGTTEETDNESPDTTDTEERGALSSLTSKLSGLKSKVSAPLTYTKQGFTMDRMVKEGVDTSDVWALYKLPTGINYLKPERIESLKTTAEFKAYMRYAKKHDHYGYWRADDNWPGRYGSAIRYPVEEQVRAQMWAQAKRSKKYVLERLGLSKQTKKEMQPDPNYRVYLHYLKLTGQTE</sequence>
<organism evidence="7 8">
    <name type="scientific">Phytophthora boehmeriae</name>
    <dbReference type="NCBI Taxonomy" id="109152"/>
    <lineage>
        <taxon>Eukaryota</taxon>
        <taxon>Sar</taxon>
        <taxon>Stramenopiles</taxon>
        <taxon>Oomycota</taxon>
        <taxon>Peronosporomycetes</taxon>
        <taxon>Peronosporales</taxon>
        <taxon>Peronosporaceae</taxon>
        <taxon>Phytophthora</taxon>
    </lineage>
</organism>
<evidence type="ECO:0000256" key="1">
    <source>
        <dbReference type="ARBA" id="ARBA00004613"/>
    </source>
</evidence>
<reference evidence="7" key="1">
    <citation type="submission" date="2021-02" db="EMBL/GenBank/DDBJ databases">
        <authorList>
            <person name="Palmer J.M."/>
        </authorList>
    </citation>
    <scope>NUCLEOTIDE SEQUENCE</scope>
    <source>
        <strain evidence="7">SCRP23</strain>
    </source>
</reference>
<dbReference type="Pfam" id="PF16810">
    <property type="entry name" value="RXLR"/>
    <property type="match status" value="1"/>
</dbReference>
<gene>
    <name evidence="7" type="ORF">PHYBOEH_009875</name>
</gene>
<proteinExistence type="inferred from homology"/>
<keyword evidence="8" id="KW-1185">Reference proteome</keyword>
<evidence type="ECO:0000256" key="5">
    <source>
        <dbReference type="RuleBase" id="RU367124"/>
    </source>
</evidence>
<accession>A0A8T1VTH3</accession>
<comment type="domain">
    <text evidence="5">The RxLR-dEER motif acts to carry the protein into the host cell cytoplasm through binding to cell surface phosphatidylinositol-3-phosphate.</text>
</comment>
<name>A0A8T1VTH3_9STRA</name>
<keyword evidence="4 5" id="KW-0732">Signal</keyword>
<protein>
    <recommendedName>
        <fullName evidence="5">RxLR effector protein</fullName>
    </recommendedName>
</protein>
<feature type="signal peptide" evidence="5">
    <location>
        <begin position="1"/>
        <end position="20"/>
    </location>
</feature>